<comment type="caution">
    <text evidence="1">The sequence shown here is derived from an EMBL/GenBank/DDBJ whole genome shotgun (WGS) entry which is preliminary data.</text>
</comment>
<name>A0A0G0F9M9_9BACT</name>
<dbReference type="SUPFAM" id="SSF50494">
    <property type="entry name" value="Trypsin-like serine proteases"/>
    <property type="match status" value="1"/>
</dbReference>
<evidence type="ECO:0000313" key="1">
    <source>
        <dbReference type="EMBL" id="KKQ15823.1"/>
    </source>
</evidence>
<accession>A0A0G0F9M9</accession>
<dbReference type="Gene3D" id="2.40.10.120">
    <property type="match status" value="1"/>
</dbReference>
<dbReference type="GO" id="GO:0004252">
    <property type="term" value="F:serine-type endopeptidase activity"/>
    <property type="evidence" value="ECO:0007669"/>
    <property type="project" value="InterPro"/>
</dbReference>
<protein>
    <submittedName>
        <fullName evidence="1">HtrA2 peptidase</fullName>
    </submittedName>
</protein>
<dbReference type="PRINTS" id="PR00834">
    <property type="entry name" value="PROTEASES2C"/>
</dbReference>
<dbReference type="PANTHER" id="PTHR22939:SF129">
    <property type="entry name" value="SERINE PROTEASE HTRA2, MITOCHONDRIAL"/>
    <property type="match status" value="1"/>
</dbReference>
<dbReference type="InterPro" id="IPR001940">
    <property type="entry name" value="Peptidase_S1C"/>
</dbReference>
<dbReference type="PANTHER" id="PTHR22939">
    <property type="entry name" value="SERINE PROTEASE FAMILY S1C HTRA-RELATED"/>
    <property type="match status" value="1"/>
</dbReference>
<reference evidence="1 2" key="1">
    <citation type="journal article" date="2015" name="Nature">
        <title>rRNA introns, odd ribosomes, and small enigmatic genomes across a large radiation of phyla.</title>
        <authorList>
            <person name="Brown C.T."/>
            <person name="Hug L.A."/>
            <person name="Thomas B.C."/>
            <person name="Sharon I."/>
            <person name="Castelle C.J."/>
            <person name="Singh A."/>
            <person name="Wilkins M.J."/>
            <person name="Williams K.H."/>
            <person name="Banfield J.F."/>
        </authorList>
    </citation>
    <scope>NUCLEOTIDE SEQUENCE [LARGE SCALE GENOMIC DNA]</scope>
</reference>
<gene>
    <name evidence="1" type="ORF">US28_C0009G0002</name>
</gene>
<evidence type="ECO:0000313" key="2">
    <source>
        <dbReference type="Proteomes" id="UP000034448"/>
    </source>
</evidence>
<dbReference type="GO" id="GO:0006508">
    <property type="term" value="P:proteolysis"/>
    <property type="evidence" value="ECO:0007669"/>
    <property type="project" value="InterPro"/>
</dbReference>
<dbReference type="AlphaFoldDB" id="A0A0G0F9M9"/>
<sequence length="348" mass="38888">MLLAILAFLVYQNFELSKRLNLIENKLGGKSLILCNEKDSIENIRKSVVRVVGGFSEGSGFAVKENVVLTNFHVIEFEPSPKIIMPDNKFATAQVLMGDKNADLALLEINGKLPEVKWGDSKKLNPADELLAIGFPFGGGLVGESTVNKGSLAGRRHEKDTNLDYIQTDATLNPGVSGGPMINICGEVMGINTAGTGGLGLAITSESIKQKWLDMATSKDSLKDVRVITFEPEKGSLEAVTAFYNYIKIRKMEEAFELLSDNYKGDFKFENWKKGYESNLDTSVISIKNGDKEGYIKVKLSTKDLVEDEIKTKFFEGVWEIRNIDGKWLLWDPEIKEVENPEYMWFYE</sequence>
<dbReference type="EMBL" id="LBSJ01000009">
    <property type="protein sequence ID" value="KKQ15823.1"/>
    <property type="molecule type" value="Genomic_DNA"/>
</dbReference>
<proteinExistence type="predicted"/>
<dbReference type="Proteomes" id="UP000034448">
    <property type="component" value="Unassembled WGS sequence"/>
</dbReference>
<organism evidence="1 2">
    <name type="scientific">Candidatus Daviesbacteria bacterium GW2011_GWA1_36_8</name>
    <dbReference type="NCBI Taxonomy" id="1618417"/>
    <lineage>
        <taxon>Bacteria</taxon>
        <taxon>Candidatus Daviesiibacteriota</taxon>
    </lineage>
</organism>
<dbReference type="InterPro" id="IPR009003">
    <property type="entry name" value="Peptidase_S1_PA"/>
</dbReference>
<dbReference type="Pfam" id="PF13365">
    <property type="entry name" value="Trypsin_2"/>
    <property type="match status" value="1"/>
</dbReference>